<keyword evidence="2" id="KW-0812">Transmembrane</keyword>
<dbReference type="Pfam" id="PF14349">
    <property type="entry name" value="SprA_N"/>
    <property type="match status" value="2"/>
</dbReference>
<feature type="domain" description="Gliding motility protein SprA N-terminal" evidence="3">
    <location>
        <begin position="55"/>
        <end position="408"/>
    </location>
</feature>
<proteinExistence type="predicted"/>
<protein>
    <submittedName>
        <fullName evidence="4">Cell surface protein SprA</fullName>
    </submittedName>
</protein>
<dbReference type="RefSeq" id="WP_130059289.1">
    <property type="nucleotide sequence ID" value="NZ_CP081902.1"/>
</dbReference>
<dbReference type="NCBIfam" id="TIGR04189">
    <property type="entry name" value="surface_SprA"/>
    <property type="match status" value="1"/>
</dbReference>
<dbReference type="EMBL" id="VWMK01000007">
    <property type="protein sequence ID" value="KAA3766348.1"/>
    <property type="molecule type" value="Genomic_DNA"/>
</dbReference>
<evidence type="ECO:0000259" key="3">
    <source>
        <dbReference type="Pfam" id="PF14349"/>
    </source>
</evidence>
<reference evidence="4 5" key="1">
    <citation type="journal article" date="2019" name="Nat. Med.">
        <title>A library of human gut bacterial isolates paired with longitudinal multiomics data enables mechanistic microbiome research.</title>
        <authorList>
            <person name="Poyet M."/>
            <person name="Groussin M."/>
            <person name="Gibbons S.M."/>
            <person name="Avila-Pacheco J."/>
            <person name="Jiang X."/>
            <person name="Kearney S.M."/>
            <person name="Perrotta A.R."/>
            <person name="Berdy B."/>
            <person name="Zhao S."/>
            <person name="Lieberman T.D."/>
            <person name="Swanson P.K."/>
            <person name="Smith M."/>
            <person name="Roesemann S."/>
            <person name="Alexander J.E."/>
            <person name="Rich S.A."/>
            <person name="Livny J."/>
            <person name="Vlamakis H."/>
            <person name="Clish C."/>
            <person name="Bullock K."/>
            <person name="Deik A."/>
            <person name="Scott J."/>
            <person name="Pierce K.A."/>
            <person name="Xavier R.J."/>
            <person name="Alm E.J."/>
        </authorList>
    </citation>
    <scope>NUCLEOTIDE SEQUENCE [LARGE SCALE GENOMIC DNA]</scope>
    <source>
        <strain evidence="4 5">BIOML-A10</strain>
    </source>
</reference>
<keyword evidence="2" id="KW-0472">Membrane</keyword>
<gene>
    <name evidence="4" type="primary">sprA</name>
    <name evidence="4" type="ORF">F3F73_09320</name>
</gene>
<evidence type="ECO:0000313" key="4">
    <source>
        <dbReference type="EMBL" id="KAA3766348.1"/>
    </source>
</evidence>
<evidence type="ECO:0000256" key="2">
    <source>
        <dbReference type="SAM" id="Phobius"/>
    </source>
</evidence>
<feature type="region of interest" description="Disordered" evidence="1">
    <location>
        <begin position="1137"/>
        <end position="1162"/>
    </location>
</feature>
<keyword evidence="2" id="KW-1133">Transmembrane helix</keyword>
<evidence type="ECO:0000256" key="1">
    <source>
        <dbReference type="SAM" id="MobiDB-lite"/>
    </source>
</evidence>
<dbReference type="InterPro" id="IPR025684">
    <property type="entry name" value="SprA_N_dom"/>
</dbReference>
<comment type="caution">
    <text evidence="4">The sequence shown here is derived from an EMBL/GenBank/DDBJ whole genome shotgun (WGS) entry which is preliminary data.</text>
</comment>
<organism evidence="4 5">
    <name type="scientific">Bacteroides salyersiae</name>
    <dbReference type="NCBI Taxonomy" id="291644"/>
    <lineage>
        <taxon>Bacteria</taxon>
        <taxon>Pseudomonadati</taxon>
        <taxon>Bacteroidota</taxon>
        <taxon>Bacteroidia</taxon>
        <taxon>Bacteroidales</taxon>
        <taxon>Bacteroidaceae</taxon>
        <taxon>Bacteroides</taxon>
    </lineage>
</organism>
<dbReference type="InterPro" id="IPR026377">
    <property type="entry name" value="Cell_surface_SprA"/>
</dbReference>
<feature type="domain" description="Gliding motility protein SprA N-terminal" evidence="3">
    <location>
        <begin position="1084"/>
        <end position="1606"/>
    </location>
</feature>
<name>A0A7J4XJW5_9BACE</name>
<dbReference type="Proteomes" id="UP000422221">
    <property type="component" value="Unassembled WGS sequence"/>
</dbReference>
<evidence type="ECO:0000313" key="5">
    <source>
        <dbReference type="Proteomes" id="UP000422221"/>
    </source>
</evidence>
<accession>A0A7J4XJW5</accession>
<sequence length="2458" mass="277946">MKVICQFFNVSIYQCAAWVCRGFVGMSTHYFIGILFLCLGSLPAVAQVLQPMPIVEEKVEYDALTNRYLIRTIVGGQEMEVPIIMTPAEYLDWSMKRSMQNYYRQRNDSVFTKGKEEFDFTNMKFNLGPAEKIFGPGGVQIRTQGSAELSMGMKYNNVQNPTLPESMRKTWGFDFDEKININVNGKVGDKVNLDMNYNTDATFDFDSKKLKLKYEGKEDEIIKLLEAGNVSMTTGNSLIRGATSLFGVRADLQFGKLKLQTVISQQESESKTVNSKGGAQTTSFDFSAADYDENRHFFLAHYFRDRYDENMAQLPNILSGVTINRIEVWVTNKRGNYDNPRNIVALTDLGESNLPAGSPWSSESGGNKVPRNSANNLYSQMVNVYSAARDISSVNAVMEGIPGMESGMDYEKIESARLLTSSEYTLNTTLGYLSVKQTLQPDEVLAVAFEYNIGGKTYQVGEFSSDIKETSNCLYVKLLKNTSNSPNSNCWDLMMKNVYSLNAYQVQSEKFTLNITYLSDTTGVYLRYIPEGKINKIPLLKVMNLDRLNSKNQVGSDGFFDFVEGYTVNAQNGRIFFPVVEPFGKHLADKLGNKELADKYAFTELYDSTLTVAKQLAEKDKFRLQGEYRASSANEIRLGSMNVPRGSVRVTAGGRTLTENSDYSVDYTMGVVTILNQSIIDAGTAISVNLESNTAYNMQRKTMLGLNFTYDFSPDFQLGGTIMHLSEKPMTTKVAMGDEPISNTLWGLNASWKRESQWLTNMVDKLPFVEATAPSNINLGLEFAQLIPGHSGGLQDNSSYIDDFESSQSGIDLSQPLNWQLSSIPYNAKGPLNGGSGEQILFPEASTNLSDSTAIGKNRALLAWYHIDGLFTRRNSSLTPTHIKNDLDQLSNHYVREVYEPELFPGKDYNNTETSTMSVLNVAYYPQERGPYNLDRDLDENGNLLDPAKRWGGMMRKIETSDFEKNNIEYLEFWLLDPFIYADGDEPGTSTRKNARSTNEGGYLYFNLGDISEDILKDGKKFFENGLPIDDDPSRVDYTVWGRVPKDRSLVYAFDNTAGARKKQDVGFNGLSVEDERNYPTYAKYLEEIRPKLNADAFQKFYDSPAGDKFHYYRGSDYDAEEKSILERYKYFNNTEGNSVAKEDSPESYPTAAKDSPDIEDINQDNTLSETERYFQYRIHLTPSKLEVGQNYITDKRVSKVRLRNGSSEEVTWYQFKVPVRSGTPIGNIKDFKSIRFMRMFLTQFEKPVILRFATLELVRGEWRTYTDPLYNLQNPAPTVTGTLDVSTVNIEENGDKTPVNYVMPPGISRVVDPGQPQLRQQNEQAMSLKLEDLAPGDARAVYKNSTMDMRQYRRLKMFAHAAALTDNVTDPEDGQLSVFIRLGSDYRSNFYEYEIPLKLTPAGHYNGDSESDQLIVWPKDNMLDIALSVFTDLKKKRNQAKNNPLSGVSYGKLYSEYDSEQPANKISIIGNPSLAEVKTMMIGVRNNSRSKKSIEVWVNELRLSDFDEDGGWAAQGNMNVQLSDLGSVSMAGHVETAGFGGLEQSVSERRLDDYYQYQFTTTFELGRFFPKAVKLSAPIYYSYSREKTSPKYNPLDKDMLLKDALDALANDRERDSLRNIANEITTYKNFSLSNMRVGVTSKNPMPYDPGNFTMSYSRTKRHNQGSTTVYENETDWRGALSYNYAPVYKAWEPFKGLKSKSKWMKFVKDLNLSYLPQNISFNTDMSRHYYELQLRDMENLSDPADIPVSVAKDFLWNRDFALRWDLTKNLRMNFTSATRAEIEEPYGVVNKTLDPDEYEAKKDTIRRSLLSFGRPIDYQQTFNASYKLPFDKIPATDWITADTRFNSSYNWDRGVSLSDGREMGNTISNQRSIDVNGRFNLETLYNKVPFLKATNRRFAATSSARRPDTRKKEKPKRYEKEIQLKKDTTVTVRHSLGSKKPKVSALTVDGNRYPIRYKVMDANTIRIETRDSIRIKLTAIQGPKPEDNRWYKIAQSAARVAMMVRNVSVTYKNTYAMSISGFRPEIGDMLGQTKGASGFAPGLDFAFGMTGDSYINKALDNGWLVSDSVVSPATTNAQEDLQIRMTLEPVRDLKIDLNAGRTRNKSNQIQFMYEGMPQIQSGNFNMTVITIGSAFERRSASNGYSSSSFNRFLGNLDIIKNRIENMYAGVPYQGQSGLNQQPLYQVNKYSSDVMIPAFLAAYTGRSASNSALDLFPGILSMMPNWRVTYSGLSKLEFFKKYFKSVTLNHAYRSTYSVGSYSTFQNFHSYMGDWGFVDDIQTGIPVPSSMYDVSAVSINEQFSPLLGVDVTFKNGITTKVEYKTTRILNLSLAANQIVESSTKDFVLGMGYKIMGLELFPGRNKKDSKNKISNDLALRMDVSFRNQSALARDIQQVTTQATSGNKALKISFSADYTLSRLLSVSFYYDRQKNTPLVSASSYPVTSADFGMRLKFSLTR</sequence>
<feature type="transmembrane region" description="Helical" evidence="2">
    <location>
        <begin position="30"/>
        <end position="49"/>
    </location>
</feature>